<dbReference type="Proteomes" id="UP000835052">
    <property type="component" value="Unassembled WGS sequence"/>
</dbReference>
<protein>
    <submittedName>
        <fullName evidence="1">Uncharacterized protein</fullName>
    </submittedName>
</protein>
<organism evidence="1 2">
    <name type="scientific">Caenorhabditis auriculariae</name>
    <dbReference type="NCBI Taxonomy" id="2777116"/>
    <lineage>
        <taxon>Eukaryota</taxon>
        <taxon>Metazoa</taxon>
        <taxon>Ecdysozoa</taxon>
        <taxon>Nematoda</taxon>
        <taxon>Chromadorea</taxon>
        <taxon>Rhabditida</taxon>
        <taxon>Rhabditina</taxon>
        <taxon>Rhabditomorpha</taxon>
        <taxon>Rhabditoidea</taxon>
        <taxon>Rhabditidae</taxon>
        <taxon>Peloderinae</taxon>
        <taxon>Caenorhabditis</taxon>
    </lineage>
</organism>
<evidence type="ECO:0000313" key="2">
    <source>
        <dbReference type="Proteomes" id="UP000835052"/>
    </source>
</evidence>
<accession>A0A8S1GWA4</accession>
<dbReference type="EMBL" id="CAJGYM010000006">
    <property type="protein sequence ID" value="CAD6187152.1"/>
    <property type="molecule type" value="Genomic_DNA"/>
</dbReference>
<proteinExistence type="predicted"/>
<dbReference type="AlphaFoldDB" id="A0A8S1GWA4"/>
<gene>
    <name evidence="1" type="ORF">CAUJ_LOCUS3071</name>
</gene>
<reference evidence="1" key="1">
    <citation type="submission" date="2020-10" db="EMBL/GenBank/DDBJ databases">
        <authorList>
            <person name="Kikuchi T."/>
        </authorList>
    </citation>
    <scope>NUCLEOTIDE SEQUENCE</scope>
    <source>
        <strain evidence="1">NKZ352</strain>
    </source>
</reference>
<sequence length="224" mass="24986">MHAASRTYFLTSQTFGLRGARIAGLARIFAYKRSALGAFCRFSRTWDLRPSPSLVAARLLRLAHVFFGCRTSSLGAARLPQLPHVFRNRRTSSAAAARLFLRAARHQWLPLVFFMCRTSSSAFLEPLAQLFLRSRLGVTDYLATVAGLLSTFFLKRSTSSKGRKSTKRCQEKPSSFDRGRHCRRSLLSGNSWVFANSGGVVMRTKWEGREQSASIATTPGKTCL</sequence>
<name>A0A8S1GWA4_9PELO</name>
<keyword evidence="2" id="KW-1185">Reference proteome</keyword>
<comment type="caution">
    <text evidence="1">The sequence shown here is derived from an EMBL/GenBank/DDBJ whole genome shotgun (WGS) entry which is preliminary data.</text>
</comment>
<evidence type="ECO:0000313" key="1">
    <source>
        <dbReference type="EMBL" id="CAD6187152.1"/>
    </source>
</evidence>